<feature type="transmembrane region" description="Helical" evidence="7">
    <location>
        <begin position="179"/>
        <end position="197"/>
    </location>
</feature>
<evidence type="ECO:0000256" key="7">
    <source>
        <dbReference type="SAM" id="Phobius"/>
    </source>
</evidence>
<evidence type="ECO:0000313" key="11">
    <source>
        <dbReference type="Proteomes" id="UP000051645"/>
    </source>
</evidence>
<keyword evidence="6 7" id="KW-0472">Membrane</keyword>
<keyword evidence="4 7" id="KW-0812">Transmembrane</keyword>
<comment type="subcellular location">
    <subcellularLocation>
        <location evidence="1">Cell membrane</location>
        <topology evidence="1">Multi-pass membrane protein</topology>
    </subcellularLocation>
</comment>
<feature type="transmembrane region" description="Helical" evidence="7">
    <location>
        <begin position="138"/>
        <end position="159"/>
    </location>
</feature>
<evidence type="ECO:0000256" key="3">
    <source>
        <dbReference type="ARBA" id="ARBA00022475"/>
    </source>
</evidence>
<dbReference type="EMBL" id="JQAZ01000002">
    <property type="protein sequence ID" value="KRN32682.1"/>
    <property type="molecule type" value="Genomic_DNA"/>
</dbReference>
<reference evidence="11 12" key="1">
    <citation type="journal article" date="2015" name="Genome Announc.">
        <title>Expanding the biotechnology potential of lactobacilli through comparative genomics of 213 strains and associated genera.</title>
        <authorList>
            <person name="Sun Z."/>
            <person name="Harris H.M."/>
            <person name="McCann A."/>
            <person name="Guo C."/>
            <person name="Argimon S."/>
            <person name="Zhang W."/>
            <person name="Yang X."/>
            <person name="Jeffery I.B."/>
            <person name="Cooney J.C."/>
            <person name="Kagawa T.F."/>
            <person name="Liu W."/>
            <person name="Song Y."/>
            <person name="Salvetti E."/>
            <person name="Wrobel A."/>
            <person name="Rasinkangas P."/>
            <person name="Parkhill J."/>
            <person name="Rea M.C."/>
            <person name="O'Sullivan O."/>
            <person name="Ritari J."/>
            <person name="Douillard F.P."/>
            <person name="Paul Ross R."/>
            <person name="Yang R."/>
            <person name="Briner A.E."/>
            <person name="Felis G.E."/>
            <person name="de Vos W.M."/>
            <person name="Barrangou R."/>
            <person name="Klaenhammer T.R."/>
            <person name="Caufield P.W."/>
            <person name="Cui Y."/>
            <person name="Zhang H."/>
            <person name="O'Toole P.W."/>
        </authorList>
    </citation>
    <scope>NUCLEOTIDE SEQUENCE [LARGE SCALE GENOMIC DNA]</scope>
    <source>
        <strain evidence="9 12">ATCC BAA-66</strain>
        <strain evidence="10 11">DSM 13344</strain>
    </source>
</reference>
<feature type="transmembrane region" description="Helical" evidence="7">
    <location>
        <begin position="50"/>
        <end position="75"/>
    </location>
</feature>
<evidence type="ECO:0000313" key="9">
    <source>
        <dbReference type="EMBL" id="KRN28908.1"/>
    </source>
</evidence>
<accession>A0A0R2FUK5</accession>
<sequence length="217" mass="24511">MEQTLLHFLDQAGYFGVFVLIALENIFPPLPSELILTFTGYLTLHTQMNLLGSALAATAGAVVGALALYWVGYLFNLERLEKLVHTRFGRMMRLKMSDFEKAARFLQKHGRKAVFFGRFVPVVRSLISLPAGMEKMPLTPFILLTAVGSFIWNVVLIFAGQKAGSAWNQVAQYLDDFSLLFAIGFAALLLFGAYQFYQKRFKQKVSHETKVKQKEMD</sequence>
<keyword evidence="3" id="KW-1003">Cell membrane</keyword>
<evidence type="ECO:0000256" key="1">
    <source>
        <dbReference type="ARBA" id="ARBA00004651"/>
    </source>
</evidence>
<dbReference type="Proteomes" id="UP000051645">
    <property type="component" value="Unassembled WGS sequence"/>
</dbReference>
<dbReference type="InterPro" id="IPR032816">
    <property type="entry name" value="VTT_dom"/>
</dbReference>
<dbReference type="EMBL" id="JQAT01000002">
    <property type="protein sequence ID" value="KRN28908.1"/>
    <property type="molecule type" value="Genomic_DNA"/>
</dbReference>
<organism evidence="9 12">
    <name type="scientific">Lactobacillus selangorensis</name>
    <dbReference type="NCBI Taxonomy" id="81857"/>
    <lineage>
        <taxon>Bacteria</taxon>
        <taxon>Bacillati</taxon>
        <taxon>Bacillota</taxon>
        <taxon>Bacilli</taxon>
        <taxon>Lactobacillales</taxon>
        <taxon>Lactobacillaceae</taxon>
        <taxon>Lactobacillus</taxon>
    </lineage>
</organism>
<comment type="similarity">
    <text evidence="2">Belongs to the DedA family.</text>
</comment>
<dbReference type="Proteomes" id="UP000051751">
    <property type="component" value="Unassembled WGS sequence"/>
</dbReference>
<feature type="domain" description="VTT" evidence="8">
    <location>
        <begin position="30"/>
        <end position="161"/>
    </location>
</feature>
<dbReference type="AlphaFoldDB" id="A0A0R2FUK5"/>
<feature type="transmembrane region" description="Helical" evidence="7">
    <location>
        <begin position="12"/>
        <end position="30"/>
    </location>
</feature>
<keyword evidence="5 7" id="KW-1133">Transmembrane helix</keyword>
<dbReference type="PANTHER" id="PTHR42709:SF6">
    <property type="entry name" value="UNDECAPRENYL PHOSPHATE TRANSPORTER A"/>
    <property type="match status" value="1"/>
</dbReference>
<evidence type="ECO:0000313" key="12">
    <source>
        <dbReference type="Proteomes" id="UP000051751"/>
    </source>
</evidence>
<name>A0A0R2FUK5_9LACO</name>
<evidence type="ECO:0000256" key="6">
    <source>
        <dbReference type="ARBA" id="ARBA00023136"/>
    </source>
</evidence>
<protein>
    <recommendedName>
        <fullName evidence="8">VTT domain-containing protein</fullName>
    </recommendedName>
</protein>
<dbReference type="OrthoDB" id="9813426at2"/>
<dbReference type="GO" id="GO:0005886">
    <property type="term" value="C:plasma membrane"/>
    <property type="evidence" value="ECO:0007669"/>
    <property type="project" value="UniProtKB-SubCell"/>
</dbReference>
<evidence type="ECO:0000259" key="8">
    <source>
        <dbReference type="Pfam" id="PF09335"/>
    </source>
</evidence>
<dbReference type="Pfam" id="PF09335">
    <property type="entry name" value="VTT_dom"/>
    <property type="match status" value="1"/>
</dbReference>
<gene>
    <name evidence="9" type="ORF">IV38_GL001116</name>
    <name evidence="10" type="ORF">IV40_GL000737</name>
</gene>
<dbReference type="STRING" id="81857.IV38_GL001116"/>
<proteinExistence type="inferred from homology"/>
<dbReference type="PATRIC" id="fig|81857.3.peg.1122"/>
<dbReference type="InterPro" id="IPR051311">
    <property type="entry name" value="DedA_domain"/>
</dbReference>
<dbReference type="RefSeq" id="WP_057768941.1">
    <property type="nucleotide sequence ID" value="NZ_JQAT01000002.1"/>
</dbReference>
<evidence type="ECO:0000313" key="10">
    <source>
        <dbReference type="EMBL" id="KRN32682.1"/>
    </source>
</evidence>
<evidence type="ECO:0000256" key="4">
    <source>
        <dbReference type="ARBA" id="ARBA00022692"/>
    </source>
</evidence>
<evidence type="ECO:0000256" key="5">
    <source>
        <dbReference type="ARBA" id="ARBA00022989"/>
    </source>
</evidence>
<evidence type="ECO:0000256" key="2">
    <source>
        <dbReference type="ARBA" id="ARBA00010792"/>
    </source>
</evidence>
<comment type="caution">
    <text evidence="9">The sequence shown here is derived from an EMBL/GenBank/DDBJ whole genome shotgun (WGS) entry which is preliminary data.</text>
</comment>
<keyword evidence="11" id="KW-1185">Reference proteome</keyword>
<dbReference type="PANTHER" id="PTHR42709">
    <property type="entry name" value="ALKALINE PHOSPHATASE LIKE PROTEIN"/>
    <property type="match status" value="1"/>
</dbReference>